<evidence type="ECO:0000313" key="6">
    <source>
        <dbReference type="Proteomes" id="UP000589036"/>
    </source>
</evidence>
<dbReference type="GO" id="GO:0003677">
    <property type="term" value="F:DNA binding"/>
    <property type="evidence" value="ECO:0007669"/>
    <property type="project" value="UniProtKB-KW"/>
</dbReference>
<dbReference type="PRINTS" id="PR00035">
    <property type="entry name" value="HTHGNTR"/>
</dbReference>
<feature type="domain" description="HTH gntR-type" evidence="4">
    <location>
        <begin position="8"/>
        <end position="73"/>
    </location>
</feature>
<protein>
    <submittedName>
        <fullName evidence="5">DNA-binding GntR family transcriptional regulator</fullName>
    </submittedName>
</protein>
<organism evidence="5 6">
    <name type="scientific">Spinactinospora alkalitolerans</name>
    <dbReference type="NCBI Taxonomy" id="687207"/>
    <lineage>
        <taxon>Bacteria</taxon>
        <taxon>Bacillati</taxon>
        <taxon>Actinomycetota</taxon>
        <taxon>Actinomycetes</taxon>
        <taxon>Streptosporangiales</taxon>
        <taxon>Nocardiopsidaceae</taxon>
        <taxon>Spinactinospora</taxon>
    </lineage>
</organism>
<dbReference type="SMART" id="SM00345">
    <property type="entry name" value="HTH_GNTR"/>
    <property type="match status" value="1"/>
</dbReference>
<dbReference type="SUPFAM" id="SSF46785">
    <property type="entry name" value="Winged helix' DNA-binding domain"/>
    <property type="match status" value="1"/>
</dbReference>
<dbReference type="PANTHER" id="PTHR44846:SF1">
    <property type="entry name" value="MANNOSYL-D-GLYCERATE TRANSPORT_METABOLISM SYSTEM REPRESSOR MNGR-RELATED"/>
    <property type="match status" value="1"/>
</dbReference>
<proteinExistence type="predicted"/>
<dbReference type="InterPro" id="IPR036388">
    <property type="entry name" value="WH-like_DNA-bd_sf"/>
</dbReference>
<dbReference type="AlphaFoldDB" id="A0A852TT68"/>
<dbReference type="CDD" id="cd07377">
    <property type="entry name" value="WHTH_GntR"/>
    <property type="match status" value="1"/>
</dbReference>
<reference evidence="5 6" key="1">
    <citation type="submission" date="2020-07" db="EMBL/GenBank/DDBJ databases">
        <title>Sequencing the genomes of 1000 actinobacteria strains.</title>
        <authorList>
            <person name="Klenk H.-P."/>
        </authorList>
    </citation>
    <scope>NUCLEOTIDE SEQUENCE [LARGE SCALE GENOMIC DNA]</scope>
    <source>
        <strain evidence="5 6">CXB654</strain>
    </source>
</reference>
<comment type="caution">
    <text evidence="5">The sequence shown here is derived from an EMBL/GenBank/DDBJ whole genome shotgun (WGS) entry which is preliminary data.</text>
</comment>
<evidence type="ECO:0000313" key="5">
    <source>
        <dbReference type="EMBL" id="NYE47636.1"/>
    </source>
</evidence>
<evidence type="ECO:0000256" key="3">
    <source>
        <dbReference type="ARBA" id="ARBA00023163"/>
    </source>
</evidence>
<keyword evidence="3" id="KW-0804">Transcription</keyword>
<evidence type="ECO:0000256" key="1">
    <source>
        <dbReference type="ARBA" id="ARBA00023015"/>
    </source>
</evidence>
<dbReference type="InterPro" id="IPR050679">
    <property type="entry name" value="Bact_HTH_transcr_reg"/>
</dbReference>
<accession>A0A852TT68</accession>
<keyword evidence="1" id="KW-0805">Transcription regulation</keyword>
<evidence type="ECO:0000259" key="4">
    <source>
        <dbReference type="PROSITE" id="PS50949"/>
    </source>
</evidence>
<dbReference type="RefSeq" id="WP_179643545.1">
    <property type="nucleotide sequence ID" value="NZ_BAAAYY010000015.1"/>
</dbReference>
<dbReference type="Proteomes" id="UP000589036">
    <property type="component" value="Unassembled WGS sequence"/>
</dbReference>
<dbReference type="GO" id="GO:0045892">
    <property type="term" value="P:negative regulation of DNA-templated transcription"/>
    <property type="evidence" value="ECO:0007669"/>
    <property type="project" value="TreeGrafter"/>
</dbReference>
<dbReference type="PROSITE" id="PS50949">
    <property type="entry name" value="HTH_GNTR"/>
    <property type="match status" value="1"/>
</dbReference>
<keyword evidence="2 5" id="KW-0238">DNA-binding</keyword>
<dbReference type="InterPro" id="IPR036390">
    <property type="entry name" value="WH_DNA-bd_sf"/>
</dbReference>
<dbReference type="Pfam" id="PF00392">
    <property type="entry name" value="GntR"/>
    <property type="match status" value="1"/>
</dbReference>
<gene>
    <name evidence="5" type="ORF">HDA32_002756</name>
</gene>
<dbReference type="GO" id="GO:0003700">
    <property type="term" value="F:DNA-binding transcription factor activity"/>
    <property type="evidence" value="ECO:0007669"/>
    <property type="project" value="InterPro"/>
</dbReference>
<sequence>MIEFDETRPKWRQVEEVIRGRIESGEYPSGHRLSEVALEAEFGVSRLTIRKATKALREAGLIRTEPGMGSFVR</sequence>
<dbReference type="EMBL" id="JACCCC010000001">
    <property type="protein sequence ID" value="NYE47636.1"/>
    <property type="molecule type" value="Genomic_DNA"/>
</dbReference>
<dbReference type="PANTHER" id="PTHR44846">
    <property type="entry name" value="MANNOSYL-D-GLYCERATE TRANSPORT/METABOLISM SYSTEM REPRESSOR MNGR-RELATED"/>
    <property type="match status" value="1"/>
</dbReference>
<dbReference type="Gene3D" id="1.10.10.10">
    <property type="entry name" value="Winged helix-like DNA-binding domain superfamily/Winged helix DNA-binding domain"/>
    <property type="match status" value="1"/>
</dbReference>
<dbReference type="InterPro" id="IPR000524">
    <property type="entry name" value="Tscrpt_reg_HTH_GntR"/>
</dbReference>
<keyword evidence="6" id="KW-1185">Reference proteome</keyword>
<name>A0A852TT68_9ACTN</name>
<evidence type="ECO:0000256" key="2">
    <source>
        <dbReference type="ARBA" id="ARBA00023125"/>
    </source>
</evidence>